<dbReference type="KEGG" id="oaa:100085575"/>
<dbReference type="InterPro" id="IPR016064">
    <property type="entry name" value="NAD/diacylglycerol_kinase_sf"/>
</dbReference>
<dbReference type="InterPro" id="IPR050187">
    <property type="entry name" value="Lipid_Phosphate_FormReg"/>
</dbReference>
<dbReference type="GeneTree" id="ENSGT00940000157578"/>
<dbReference type="InterPro" id="IPR017438">
    <property type="entry name" value="ATP-NAD_kinase_N"/>
</dbReference>
<dbReference type="InterPro" id="IPR001206">
    <property type="entry name" value="Diacylglycerol_kinase_cat_dom"/>
</dbReference>
<name>F7FJP1_ORNAN</name>
<protein>
    <submittedName>
        <fullName evidence="3">Ceramide kinase like</fullName>
    </submittedName>
</protein>
<dbReference type="Pfam" id="PF19280">
    <property type="entry name" value="CERK_C"/>
    <property type="match status" value="1"/>
</dbReference>
<dbReference type="Gene3D" id="3.40.50.10330">
    <property type="entry name" value="Probable inorganic polyphosphate/atp-NAD kinase, domain 1"/>
    <property type="match status" value="1"/>
</dbReference>
<dbReference type="RefSeq" id="XP_028928072.1">
    <property type="nucleotide sequence ID" value="XM_029072239.2"/>
</dbReference>
<dbReference type="eggNOG" id="KOG1115">
    <property type="taxonomic scope" value="Eukaryota"/>
</dbReference>
<dbReference type="GO" id="GO:0005829">
    <property type="term" value="C:cytosol"/>
    <property type="evidence" value="ECO:0007669"/>
    <property type="project" value="Ensembl"/>
</dbReference>
<proteinExistence type="predicted"/>
<dbReference type="GO" id="GO:0046625">
    <property type="term" value="F:sphingolipid binding"/>
    <property type="evidence" value="ECO:0007669"/>
    <property type="project" value="Ensembl"/>
</dbReference>
<dbReference type="FunCoup" id="F7FJP1">
    <property type="interactions" value="718"/>
</dbReference>
<dbReference type="STRING" id="9258.ENSOANP00000005762"/>
<dbReference type="eggNOG" id="KOG1116">
    <property type="taxonomic scope" value="Eukaryota"/>
</dbReference>
<keyword evidence="4" id="KW-1185">Reference proteome</keyword>
<dbReference type="GO" id="GO:0006665">
    <property type="term" value="P:sphingolipid metabolic process"/>
    <property type="evidence" value="ECO:0000318"/>
    <property type="project" value="GO_Central"/>
</dbReference>
<dbReference type="Ensembl" id="ENSOANT00000005764.3">
    <property type="protein sequence ID" value="ENSOANP00000005762.3"/>
    <property type="gene ID" value="ENSOANG00000003632.3"/>
</dbReference>
<evidence type="ECO:0000313" key="4">
    <source>
        <dbReference type="Proteomes" id="UP000002279"/>
    </source>
</evidence>
<dbReference type="GO" id="GO:0030148">
    <property type="term" value="P:sphingolipid biosynthetic process"/>
    <property type="evidence" value="ECO:0007669"/>
    <property type="project" value="Ensembl"/>
</dbReference>
<dbReference type="GO" id="GO:0016020">
    <property type="term" value="C:membrane"/>
    <property type="evidence" value="ECO:0007669"/>
    <property type="project" value="GOC"/>
</dbReference>
<dbReference type="SMART" id="SM00046">
    <property type="entry name" value="DAGKc"/>
    <property type="match status" value="1"/>
</dbReference>
<dbReference type="PANTHER" id="PTHR12358">
    <property type="entry name" value="SPHINGOSINE KINASE"/>
    <property type="match status" value="1"/>
</dbReference>
<dbReference type="Gene3D" id="2.60.200.40">
    <property type="match status" value="1"/>
</dbReference>
<dbReference type="Proteomes" id="UP000002279">
    <property type="component" value="Unplaced"/>
</dbReference>
<dbReference type="OMA" id="CYLWYRS"/>
<evidence type="ECO:0000256" key="1">
    <source>
        <dbReference type="SAM" id="MobiDB-lite"/>
    </source>
</evidence>
<dbReference type="GO" id="GO:0005654">
    <property type="term" value="C:nucleoplasm"/>
    <property type="evidence" value="ECO:0007669"/>
    <property type="project" value="Ensembl"/>
</dbReference>
<evidence type="ECO:0000313" key="3">
    <source>
        <dbReference type="Ensembl" id="ENSOANP00000005762.3"/>
    </source>
</evidence>
<dbReference type="Pfam" id="PF25382">
    <property type="entry name" value="PH_CERK"/>
    <property type="match status" value="1"/>
</dbReference>
<dbReference type="InterPro" id="IPR045363">
    <property type="entry name" value="CERK_C"/>
</dbReference>
<evidence type="ECO:0000259" key="2">
    <source>
        <dbReference type="PROSITE" id="PS50146"/>
    </source>
</evidence>
<dbReference type="Pfam" id="PF00781">
    <property type="entry name" value="DAGK_cat"/>
    <property type="match status" value="1"/>
</dbReference>
<organism evidence="3 4">
    <name type="scientific">Ornithorhynchus anatinus</name>
    <name type="common">Duckbill platypus</name>
    <dbReference type="NCBI Taxonomy" id="9258"/>
    <lineage>
        <taxon>Eukaryota</taxon>
        <taxon>Metazoa</taxon>
        <taxon>Chordata</taxon>
        <taxon>Craniata</taxon>
        <taxon>Vertebrata</taxon>
        <taxon>Euteleostomi</taxon>
        <taxon>Mammalia</taxon>
        <taxon>Monotremata</taxon>
        <taxon>Ornithorhynchidae</taxon>
        <taxon>Ornithorhynchus</taxon>
    </lineage>
</organism>
<gene>
    <name evidence="3" type="primary">CERKL</name>
</gene>
<dbReference type="InterPro" id="IPR057465">
    <property type="entry name" value="CERK_PH"/>
</dbReference>
<feature type="region of interest" description="Disordered" evidence="1">
    <location>
        <begin position="1"/>
        <end position="25"/>
    </location>
</feature>
<reference evidence="3" key="1">
    <citation type="submission" date="2025-08" db="UniProtKB">
        <authorList>
            <consortium name="Ensembl"/>
        </authorList>
    </citation>
    <scope>IDENTIFICATION</scope>
    <source>
        <strain evidence="3">Glennie</strain>
    </source>
</reference>
<dbReference type="HOGENOM" id="CLU_013399_2_0_1"/>
<dbReference type="InParanoid" id="F7FJP1"/>
<dbReference type="GeneID" id="100085575"/>
<dbReference type="GO" id="GO:0001750">
    <property type="term" value="C:photoreceptor outer segment"/>
    <property type="evidence" value="ECO:0007669"/>
    <property type="project" value="Ensembl"/>
</dbReference>
<dbReference type="GO" id="GO:0001727">
    <property type="term" value="F:lipid kinase activity"/>
    <property type="evidence" value="ECO:0000318"/>
    <property type="project" value="GO_Central"/>
</dbReference>
<sequence>MVRGRRGPSSRARVSACGAGPGPGKGAARLRGIFHIGKRSCDVVLTDTALAWRPIRPQPPRGDSEASPAEKEELLELKDIFSVKLKRRRSAKRQSGGTLLGITLFVCKKKEQNKLEDYTVHLHNLSEDHCDLWFRHLKTILTGFPNRPKSLKVLINPQSHKKEATQVYYEKVAPLLHLAGIKTDVLVTEYAGHALSLLKECDLQEFDGILCVGGDGSASEVANGLLLRAQMDAGKDTDYILTPVRTTLPLGIIPAGSTNVLAHSLQGITHVVTATLHVIMGHVKPVDVCVFSSMQNFLRCGFSATFGFGGRTLAWAEKNRWMPATQRRHFAVVKTLTNLKPTDCEISFLPLSNSQDVQSTNRENHRIPQLDRDDPWQKVQGSFLNVSIVASPCLRSMAPGGVAPNPRLNNGSMALIISRNTSRPEFIKHLKRYSSVKNQFSFPFIETYNVKEVIVRPRNNNSGRVTEEEATENNHLWNIDGDLMEVSSEVHVRIHPQLIHCYGESSEELSDPKVACDCF</sequence>
<dbReference type="OrthoDB" id="3853857at2759"/>
<dbReference type="GO" id="GO:0001917">
    <property type="term" value="C:photoreceptor inner segment"/>
    <property type="evidence" value="ECO:0007669"/>
    <property type="project" value="Ensembl"/>
</dbReference>
<dbReference type="AlphaFoldDB" id="F7FJP1"/>
<dbReference type="CTD" id="375298"/>
<dbReference type="SUPFAM" id="SSF111331">
    <property type="entry name" value="NAD kinase/diacylglycerol kinase-like"/>
    <property type="match status" value="1"/>
</dbReference>
<reference evidence="3" key="2">
    <citation type="submission" date="2025-09" db="UniProtKB">
        <authorList>
            <consortium name="Ensembl"/>
        </authorList>
    </citation>
    <scope>IDENTIFICATION</scope>
    <source>
        <strain evidence="3">Glennie</strain>
    </source>
</reference>
<dbReference type="PROSITE" id="PS50146">
    <property type="entry name" value="DAGK"/>
    <property type="match status" value="1"/>
</dbReference>
<dbReference type="PANTHER" id="PTHR12358:SF26">
    <property type="entry name" value="CERAMIDE KINASE-LIKE PROTEIN"/>
    <property type="match status" value="1"/>
</dbReference>
<accession>F7FJP1</accession>
<dbReference type="Bgee" id="ENSOANG00000003632">
    <property type="expression patterns" value="Expressed in testis and 4 other cell types or tissues"/>
</dbReference>
<dbReference type="GO" id="GO:0048471">
    <property type="term" value="C:perinuclear region of cytoplasm"/>
    <property type="evidence" value="ECO:0007669"/>
    <property type="project" value="Ensembl"/>
</dbReference>
<feature type="domain" description="DAGKc" evidence="2">
    <location>
        <begin position="146"/>
        <end position="295"/>
    </location>
</feature>